<name>A0A0S7BCU0_9CHLR</name>
<feature type="transmembrane region" description="Helical" evidence="1">
    <location>
        <begin position="53"/>
        <end position="73"/>
    </location>
</feature>
<dbReference type="EMBL" id="DF967972">
    <property type="protein sequence ID" value="GAP13065.1"/>
    <property type="molecule type" value="Genomic_DNA"/>
</dbReference>
<feature type="transmembrane region" description="Helical" evidence="1">
    <location>
        <begin position="94"/>
        <end position="117"/>
    </location>
</feature>
<feature type="transmembrane region" description="Helical" evidence="1">
    <location>
        <begin position="164"/>
        <end position="180"/>
    </location>
</feature>
<feature type="transmembrane region" description="Helical" evidence="1">
    <location>
        <begin position="137"/>
        <end position="157"/>
    </location>
</feature>
<dbReference type="RefSeq" id="WP_075072430.1">
    <property type="nucleotide sequence ID" value="NZ_DF967972.1"/>
</dbReference>
<keyword evidence="1" id="KW-0472">Membrane</keyword>
<feature type="transmembrane region" description="Helical" evidence="1">
    <location>
        <begin position="21"/>
        <end position="41"/>
    </location>
</feature>
<reference evidence="2" key="1">
    <citation type="submission" date="2015-07" db="EMBL/GenBank/DDBJ databases">
        <title>Draft Genome Sequences of Anaerolinea thermolimosa IMO-1, Bellilinea caldifistulae GOMI-1, Leptolinea tardivitalis YMTK-2, Levilinea saccharolytica KIBI-1,Longilinea arvoryzae KOME-1, Previously Described as Members of the Anaerolineaceae (Chloroflexi).</title>
        <authorList>
            <person name="Sekiguchi Y."/>
            <person name="Ohashi A."/>
            <person name="Matsuura N."/>
            <person name="Tourlousse M.D."/>
        </authorList>
    </citation>
    <scope>NUCLEOTIDE SEQUENCE [LARGE SCALE GENOMIC DNA]</scope>
    <source>
        <strain evidence="2">KOME-1</strain>
    </source>
</reference>
<keyword evidence="1" id="KW-1133">Transmembrane helix</keyword>
<proteinExistence type="predicted"/>
<evidence type="ECO:0000256" key="1">
    <source>
        <dbReference type="SAM" id="Phobius"/>
    </source>
</evidence>
<accession>A0A0S7BCU0</accession>
<dbReference type="AlphaFoldDB" id="A0A0S7BCU0"/>
<evidence type="ECO:0000313" key="3">
    <source>
        <dbReference type="Proteomes" id="UP000055060"/>
    </source>
</evidence>
<keyword evidence="3" id="KW-1185">Reference proteome</keyword>
<organism evidence="2">
    <name type="scientific">Longilinea arvoryzae</name>
    <dbReference type="NCBI Taxonomy" id="360412"/>
    <lineage>
        <taxon>Bacteria</taxon>
        <taxon>Bacillati</taxon>
        <taxon>Chloroflexota</taxon>
        <taxon>Anaerolineae</taxon>
        <taxon>Anaerolineales</taxon>
        <taxon>Anaerolineaceae</taxon>
        <taxon>Longilinea</taxon>
    </lineage>
</organism>
<protein>
    <submittedName>
        <fullName evidence="2">Uncharacterized protein</fullName>
    </submittedName>
</protein>
<dbReference type="STRING" id="360412.LARV_00807"/>
<feature type="transmembrane region" description="Helical" evidence="1">
    <location>
        <begin position="186"/>
        <end position="205"/>
    </location>
</feature>
<dbReference type="Proteomes" id="UP000055060">
    <property type="component" value="Unassembled WGS sequence"/>
</dbReference>
<evidence type="ECO:0000313" key="2">
    <source>
        <dbReference type="EMBL" id="GAP13065.1"/>
    </source>
</evidence>
<gene>
    <name evidence="2" type="ORF">LARV_00807</name>
</gene>
<sequence>MSTPLDLRKLEKKTFRTIYEDGLLDIDIAGVVASMALMAFLPEEDAGRWLRYGLFFGGMIASTLIYQLGKKFITGPRLGQVVFGPARKRRGATLAAILGVIIVIQALVVLGSVVFWNNPGLAQRLGLAVSQPQQGKLLVAVIGALFVGPSMTLMAYFNDFPRGYYIAVLLSLGVFLLIWFRSPLMMLAAAVLIFIPGVVLFIRFLRKYPLPIDKAPHGE</sequence>
<keyword evidence="1" id="KW-0812">Transmembrane</keyword>